<accession>D8QSW2</accession>
<keyword evidence="9" id="KW-1185">Reference proteome</keyword>
<evidence type="ECO:0000256" key="1">
    <source>
        <dbReference type="ARBA" id="ARBA00004613"/>
    </source>
</evidence>
<organism evidence="9">
    <name type="scientific">Selaginella moellendorffii</name>
    <name type="common">Spikemoss</name>
    <dbReference type="NCBI Taxonomy" id="88036"/>
    <lineage>
        <taxon>Eukaryota</taxon>
        <taxon>Viridiplantae</taxon>
        <taxon>Streptophyta</taxon>
        <taxon>Embryophyta</taxon>
        <taxon>Tracheophyta</taxon>
        <taxon>Lycopodiopsida</taxon>
        <taxon>Selaginellales</taxon>
        <taxon>Selaginellaceae</taxon>
        <taxon>Selaginella</taxon>
    </lineage>
</organism>
<dbReference type="GO" id="GO:0016788">
    <property type="term" value="F:hydrolase activity, acting on ester bonds"/>
    <property type="evidence" value="ECO:0007669"/>
    <property type="project" value="InterPro"/>
</dbReference>
<dbReference type="InterPro" id="IPR035669">
    <property type="entry name" value="SGNH_plant_lipase-like"/>
</dbReference>
<proteinExistence type="inferred from homology"/>
<comment type="subcellular location">
    <subcellularLocation>
        <location evidence="1">Secreted</location>
    </subcellularLocation>
</comment>
<dbReference type="eggNOG" id="ENOG502QTIJ">
    <property type="taxonomic scope" value="Eukaryota"/>
</dbReference>
<evidence type="ECO:0000256" key="3">
    <source>
        <dbReference type="ARBA" id="ARBA00022525"/>
    </source>
</evidence>
<dbReference type="Proteomes" id="UP000001514">
    <property type="component" value="Unassembled WGS sequence"/>
</dbReference>
<evidence type="ECO:0000256" key="7">
    <source>
        <dbReference type="SAM" id="SignalP"/>
    </source>
</evidence>
<dbReference type="InterPro" id="IPR051238">
    <property type="entry name" value="GDSL_esterase/lipase"/>
</dbReference>
<dbReference type="PANTHER" id="PTHR45650">
    <property type="entry name" value="GDSL-LIKE LIPASE/ACYLHYDROLASE-RELATED"/>
    <property type="match status" value="1"/>
</dbReference>
<dbReference type="InParanoid" id="D8QSW2"/>
<evidence type="ECO:0000256" key="2">
    <source>
        <dbReference type="ARBA" id="ARBA00008668"/>
    </source>
</evidence>
<evidence type="ECO:0000313" key="8">
    <source>
        <dbReference type="EMBL" id="EFJ37508.1"/>
    </source>
</evidence>
<evidence type="ECO:0000256" key="6">
    <source>
        <dbReference type="ARBA" id="ARBA00022963"/>
    </source>
</evidence>
<dbReference type="GO" id="GO:0005576">
    <property type="term" value="C:extracellular region"/>
    <property type="evidence" value="ECO:0007669"/>
    <property type="project" value="UniProtKB-SubCell"/>
</dbReference>
<dbReference type="STRING" id="88036.D8QSW2"/>
<feature type="signal peptide" evidence="7">
    <location>
        <begin position="1"/>
        <end position="23"/>
    </location>
</feature>
<comment type="similarity">
    <text evidence="2">Belongs to the 'GDSL' lipolytic enzyme family.</text>
</comment>
<evidence type="ECO:0000256" key="4">
    <source>
        <dbReference type="ARBA" id="ARBA00022729"/>
    </source>
</evidence>
<dbReference type="CDD" id="cd01837">
    <property type="entry name" value="SGNH_plant_lipase_like"/>
    <property type="match status" value="1"/>
</dbReference>
<keyword evidence="5" id="KW-0378">Hydrolase</keyword>
<dbReference type="InterPro" id="IPR001087">
    <property type="entry name" value="GDSL"/>
</dbReference>
<dbReference type="KEGG" id="smo:SELMODRAFT_77657"/>
<protein>
    <submittedName>
        <fullName evidence="8">Uncharacterized protein</fullName>
    </submittedName>
</protein>
<dbReference type="AlphaFoldDB" id="D8QSW2"/>
<dbReference type="Pfam" id="PF00657">
    <property type="entry name" value="Lipase_GDSL"/>
    <property type="match status" value="1"/>
</dbReference>
<keyword evidence="6" id="KW-0442">Lipid degradation</keyword>
<dbReference type="Gene3D" id="3.40.50.1110">
    <property type="entry name" value="SGNH hydrolase"/>
    <property type="match status" value="1"/>
</dbReference>
<keyword evidence="6" id="KW-0443">Lipid metabolism</keyword>
<feature type="chain" id="PRO_5003121184" evidence="7">
    <location>
        <begin position="24"/>
        <end position="363"/>
    </location>
</feature>
<dbReference type="EMBL" id="GL377566">
    <property type="protein sequence ID" value="EFJ37508.1"/>
    <property type="molecule type" value="Genomic_DNA"/>
</dbReference>
<dbReference type="PANTHER" id="PTHR45650:SF3">
    <property type="entry name" value="OS01G0748500 PROTEIN"/>
    <property type="match status" value="1"/>
</dbReference>
<name>D8QSW2_SELML</name>
<evidence type="ECO:0000256" key="5">
    <source>
        <dbReference type="ARBA" id="ARBA00022801"/>
    </source>
</evidence>
<dbReference type="Gramene" id="EFJ37508">
    <property type="protein sequence ID" value="EFJ37508"/>
    <property type="gene ID" value="SELMODRAFT_77657"/>
</dbReference>
<evidence type="ECO:0000313" key="9">
    <source>
        <dbReference type="Proteomes" id="UP000001514"/>
    </source>
</evidence>
<reference evidence="8 9" key="1">
    <citation type="journal article" date="2011" name="Science">
        <title>The Selaginella genome identifies genetic changes associated with the evolution of vascular plants.</title>
        <authorList>
            <person name="Banks J.A."/>
            <person name="Nishiyama T."/>
            <person name="Hasebe M."/>
            <person name="Bowman J.L."/>
            <person name="Gribskov M."/>
            <person name="dePamphilis C."/>
            <person name="Albert V.A."/>
            <person name="Aono N."/>
            <person name="Aoyama T."/>
            <person name="Ambrose B.A."/>
            <person name="Ashton N.W."/>
            <person name="Axtell M.J."/>
            <person name="Barker E."/>
            <person name="Barker M.S."/>
            <person name="Bennetzen J.L."/>
            <person name="Bonawitz N.D."/>
            <person name="Chapple C."/>
            <person name="Cheng C."/>
            <person name="Correa L.G."/>
            <person name="Dacre M."/>
            <person name="DeBarry J."/>
            <person name="Dreyer I."/>
            <person name="Elias M."/>
            <person name="Engstrom E.M."/>
            <person name="Estelle M."/>
            <person name="Feng L."/>
            <person name="Finet C."/>
            <person name="Floyd S.K."/>
            <person name="Frommer W.B."/>
            <person name="Fujita T."/>
            <person name="Gramzow L."/>
            <person name="Gutensohn M."/>
            <person name="Harholt J."/>
            <person name="Hattori M."/>
            <person name="Heyl A."/>
            <person name="Hirai T."/>
            <person name="Hiwatashi Y."/>
            <person name="Ishikawa M."/>
            <person name="Iwata M."/>
            <person name="Karol K.G."/>
            <person name="Koehler B."/>
            <person name="Kolukisaoglu U."/>
            <person name="Kubo M."/>
            <person name="Kurata T."/>
            <person name="Lalonde S."/>
            <person name="Li K."/>
            <person name="Li Y."/>
            <person name="Litt A."/>
            <person name="Lyons E."/>
            <person name="Manning G."/>
            <person name="Maruyama T."/>
            <person name="Michael T.P."/>
            <person name="Mikami K."/>
            <person name="Miyazaki S."/>
            <person name="Morinaga S."/>
            <person name="Murata T."/>
            <person name="Mueller-Roeber B."/>
            <person name="Nelson D.R."/>
            <person name="Obara M."/>
            <person name="Oguri Y."/>
            <person name="Olmstead R.G."/>
            <person name="Onodera N."/>
            <person name="Petersen B.L."/>
            <person name="Pils B."/>
            <person name="Prigge M."/>
            <person name="Rensing S.A."/>
            <person name="Riano-Pachon D.M."/>
            <person name="Roberts A.W."/>
            <person name="Sato Y."/>
            <person name="Scheller H.V."/>
            <person name="Schulz B."/>
            <person name="Schulz C."/>
            <person name="Shakirov E.V."/>
            <person name="Shibagaki N."/>
            <person name="Shinohara N."/>
            <person name="Shippen D.E."/>
            <person name="Soerensen I."/>
            <person name="Sotooka R."/>
            <person name="Sugimoto N."/>
            <person name="Sugita M."/>
            <person name="Sumikawa N."/>
            <person name="Tanurdzic M."/>
            <person name="Theissen G."/>
            <person name="Ulvskov P."/>
            <person name="Wakazuki S."/>
            <person name="Weng J.K."/>
            <person name="Willats W.W."/>
            <person name="Wipf D."/>
            <person name="Wolf P.G."/>
            <person name="Yang L."/>
            <person name="Zimmer A.D."/>
            <person name="Zhu Q."/>
            <person name="Mitros T."/>
            <person name="Hellsten U."/>
            <person name="Loque D."/>
            <person name="Otillar R."/>
            <person name="Salamov A."/>
            <person name="Schmutz J."/>
            <person name="Shapiro H."/>
            <person name="Lindquist E."/>
            <person name="Lucas S."/>
            <person name="Rokhsar D."/>
            <person name="Grigoriev I.V."/>
        </authorList>
    </citation>
    <scope>NUCLEOTIDE SEQUENCE [LARGE SCALE GENOMIC DNA]</scope>
</reference>
<keyword evidence="3" id="KW-0964">Secreted</keyword>
<dbReference type="InterPro" id="IPR036514">
    <property type="entry name" value="SGNH_hydro_sf"/>
</dbReference>
<dbReference type="GO" id="GO:0016042">
    <property type="term" value="P:lipid catabolic process"/>
    <property type="evidence" value="ECO:0007669"/>
    <property type="project" value="UniProtKB-KW"/>
</dbReference>
<keyword evidence="4 7" id="KW-0732">Signal</keyword>
<gene>
    <name evidence="8" type="ORF">SELMODRAFT_77657</name>
</gene>
<dbReference type="HOGENOM" id="CLU_015101_0_0_1"/>
<sequence length="363" mass="39947">MQLSRILLAVVLQWILWISGSWAANASSPLVPAYFIFGDSLVDVGNNNHLFTLAKSNFHPYGVDFDTHIATGRFSNGRVSVDYLTELLGLPFVPAYLDPSTKGSKLLLGVNFASSGSGILDFTGKIFGQNMPMGSQLKSMHKVKQEIQELIGEKRTRTLLSKALFSVVTGSNDYLNNYLVRPREGTPAQFQALLLSSLKSQLQELYNIGARKLHVVSMPPIGCCPQSLFKFGSKNDECIDFVNKLAVDYNVGLKSLLVEVERSLPGLRTVYTDSYYSFMSIYNNPSQHAGFKVTGTACCGIGPYRGSFFCLPKVPYCSNPSQHIFFDEFHPTAGVARDVAIKAFRGGPDVNHPINVYQLVTSS</sequence>